<sequence length="535" mass="59939">MAMRTPFRTSRILGATRTRTSRLPSRQQPFAAVHTTAPRQAAPSADATSATAAETKTPTTKPASTQVEELIRSVQSFVEESTALSKAITDQAVRSLKPYRISRINHHQLEVKRLDTVWLPKGRRRTFEASYLRDRCPCPQCVSPSSGNKSFSTGEIPPEIAFDQVREMPDGTVHITWTNDIPRAAAAGHVTVFDAQGKNSISSLAVEAPAPYAALKDLHQLITLKPIYWNNKQMSTRLRRLPFKEFTAGEGAVFRAVVAELHQTGLLLLTDVPQSETAVADIALKFGAIKETFYGRLFDVISKPEAENVAYTSAYLGLHSDMLYLESPPRIQLLHCLENTCSGGESIFADAHAVARRLRKFKAAAFRALSRTHVPYHYSSNGHSYRQTRPVIDKHDNSAETFDVWWSPPFQAPMPAPHPGWDALGEWRQWQKAAYAFREALEHPDNMFEYKLRPGECVLFDNRRVMHGRRAFDAGSGQRWLKGTYVADEDFASTLHRVMASKKANRKELRARREARARAEAEVDAEVEAEAEVEG</sequence>
<gene>
    <name evidence="10" type="ORF">CMUS01_15315</name>
</gene>
<dbReference type="Pfam" id="PF06155">
    <property type="entry name" value="GBBH-like_N"/>
    <property type="match status" value="1"/>
</dbReference>
<dbReference type="EMBL" id="WIGM01001257">
    <property type="protein sequence ID" value="KAF6802566.1"/>
    <property type="molecule type" value="Genomic_DNA"/>
</dbReference>
<dbReference type="GO" id="GO:0016706">
    <property type="term" value="F:2-oxoglutarate-dependent dioxygenase activity"/>
    <property type="evidence" value="ECO:0007669"/>
    <property type="project" value="UniProtKB-ARBA"/>
</dbReference>
<dbReference type="Pfam" id="PF02668">
    <property type="entry name" value="TauD"/>
    <property type="match status" value="1"/>
</dbReference>
<dbReference type="CDD" id="cd00250">
    <property type="entry name" value="CAS_like"/>
    <property type="match status" value="1"/>
</dbReference>
<feature type="region of interest" description="Disordered" evidence="7">
    <location>
        <begin position="1"/>
        <end position="66"/>
    </location>
</feature>
<dbReference type="GO" id="GO:0005739">
    <property type="term" value="C:mitochondrion"/>
    <property type="evidence" value="ECO:0007669"/>
    <property type="project" value="TreeGrafter"/>
</dbReference>
<evidence type="ECO:0000256" key="5">
    <source>
        <dbReference type="ARBA" id="ARBA00023002"/>
    </source>
</evidence>
<dbReference type="InterPro" id="IPR010376">
    <property type="entry name" value="GBBH-like_N"/>
</dbReference>
<dbReference type="GO" id="GO:0046872">
    <property type="term" value="F:metal ion binding"/>
    <property type="evidence" value="ECO:0007669"/>
    <property type="project" value="UniProtKB-KW"/>
</dbReference>
<dbReference type="InterPro" id="IPR050411">
    <property type="entry name" value="AlphaKG_dependent_hydroxylases"/>
</dbReference>
<feature type="domain" description="TauD/TfdA-like" evidence="8">
    <location>
        <begin position="253"/>
        <end position="485"/>
    </location>
</feature>
<comment type="similarity">
    <text evidence="2">Belongs to the gamma-BBH/TMLD family.</text>
</comment>
<organism evidence="10 11">
    <name type="scientific">Colletotrichum musicola</name>
    <dbReference type="NCBI Taxonomy" id="2175873"/>
    <lineage>
        <taxon>Eukaryota</taxon>
        <taxon>Fungi</taxon>
        <taxon>Dikarya</taxon>
        <taxon>Ascomycota</taxon>
        <taxon>Pezizomycotina</taxon>
        <taxon>Sordariomycetes</taxon>
        <taxon>Hypocreomycetidae</taxon>
        <taxon>Glomerellales</taxon>
        <taxon>Glomerellaceae</taxon>
        <taxon>Colletotrichum</taxon>
        <taxon>Colletotrichum orchidearum species complex</taxon>
    </lineage>
</organism>
<evidence type="ECO:0000313" key="10">
    <source>
        <dbReference type="EMBL" id="KAF6802566.1"/>
    </source>
</evidence>
<keyword evidence="11" id="KW-1185">Reference proteome</keyword>
<dbReference type="SUPFAM" id="SSF51197">
    <property type="entry name" value="Clavaminate synthase-like"/>
    <property type="match status" value="1"/>
</dbReference>
<evidence type="ECO:0000259" key="8">
    <source>
        <dbReference type="Pfam" id="PF02668"/>
    </source>
</evidence>
<dbReference type="AlphaFoldDB" id="A0A8H6IY80"/>
<dbReference type="InterPro" id="IPR038492">
    <property type="entry name" value="GBBH-like_N_sf"/>
</dbReference>
<keyword evidence="6" id="KW-0408">Iron</keyword>
<evidence type="ECO:0000256" key="4">
    <source>
        <dbReference type="ARBA" id="ARBA00022964"/>
    </source>
</evidence>
<reference evidence="10" key="1">
    <citation type="journal article" date="2020" name="Phytopathology">
        <title>Genome Sequence Resources of Colletotrichum truncatum, C. plurivorum, C. musicola, and C. sojae: Four Species Pathogenic to Soybean (Glycine max).</title>
        <authorList>
            <person name="Rogerio F."/>
            <person name="Boufleur T.R."/>
            <person name="Ciampi-Guillardi M."/>
            <person name="Sukno S.A."/>
            <person name="Thon M.R."/>
            <person name="Massola Junior N.S."/>
            <person name="Baroncelli R."/>
        </authorList>
    </citation>
    <scope>NUCLEOTIDE SEQUENCE</scope>
    <source>
        <strain evidence="10">LFN0074</strain>
    </source>
</reference>
<dbReference type="InterPro" id="IPR003819">
    <property type="entry name" value="TauD/TfdA-like"/>
</dbReference>
<dbReference type="PANTHER" id="PTHR10696">
    <property type="entry name" value="GAMMA-BUTYROBETAINE HYDROXYLASE-RELATED"/>
    <property type="match status" value="1"/>
</dbReference>
<keyword evidence="5" id="KW-0560">Oxidoreductase</keyword>
<comment type="cofactor">
    <cofactor evidence="1">
        <name>Fe(2+)</name>
        <dbReference type="ChEBI" id="CHEBI:29033"/>
    </cofactor>
</comment>
<dbReference type="GO" id="GO:0045329">
    <property type="term" value="P:carnitine biosynthetic process"/>
    <property type="evidence" value="ECO:0007669"/>
    <property type="project" value="TreeGrafter"/>
</dbReference>
<proteinExistence type="inferred from homology"/>
<dbReference type="Proteomes" id="UP000639643">
    <property type="component" value="Unassembled WGS sequence"/>
</dbReference>
<dbReference type="OrthoDB" id="406634at2759"/>
<dbReference type="Gene3D" id="3.30.2020.30">
    <property type="match status" value="1"/>
</dbReference>
<evidence type="ECO:0000259" key="9">
    <source>
        <dbReference type="Pfam" id="PF06155"/>
    </source>
</evidence>
<dbReference type="Gene3D" id="3.60.130.10">
    <property type="entry name" value="Clavaminate synthase-like"/>
    <property type="match status" value="1"/>
</dbReference>
<accession>A0A8H6IY80</accession>
<feature type="compositionally biased region" description="Low complexity" evidence="7">
    <location>
        <begin position="41"/>
        <end position="65"/>
    </location>
</feature>
<feature type="compositionally biased region" description="Polar residues" evidence="7">
    <location>
        <begin position="17"/>
        <end position="28"/>
    </location>
</feature>
<evidence type="ECO:0000256" key="1">
    <source>
        <dbReference type="ARBA" id="ARBA00001954"/>
    </source>
</evidence>
<evidence type="ECO:0000256" key="7">
    <source>
        <dbReference type="SAM" id="MobiDB-lite"/>
    </source>
</evidence>
<keyword evidence="3" id="KW-0479">Metal-binding</keyword>
<comment type="caution">
    <text evidence="10">The sequence shown here is derived from an EMBL/GenBank/DDBJ whole genome shotgun (WGS) entry which is preliminary data.</text>
</comment>
<evidence type="ECO:0000256" key="6">
    <source>
        <dbReference type="ARBA" id="ARBA00023004"/>
    </source>
</evidence>
<dbReference type="PANTHER" id="PTHR10696:SF25">
    <property type="entry name" value="OXIDOREDUCTASE AIM17-RELATED"/>
    <property type="match status" value="1"/>
</dbReference>
<dbReference type="InterPro" id="IPR042098">
    <property type="entry name" value="TauD-like_sf"/>
</dbReference>
<protein>
    <submittedName>
        <fullName evidence="10">Gamma-butyrobetaine hydroxylase</fullName>
    </submittedName>
</protein>
<evidence type="ECO:0000313" key="11">
    <source>
        <dbReference type="Proteomes" id="UP000639643"/>
    </source>
</evidence>
<evidence type="ECO:0000256" key="2">
    <source>
        <dbReference type="ARBA" id="ARBA00008654"/>
    </source>
</evidence>
<name>A0A8H6IY80_9PEZI</name>
<evidence type="ECO:0000256" key="3">
    <source>
        <dbReference type="ARBA" id="ARBA00022723"/>
    </source>
</evidence>
<feature type="domain" description="Gamma-butyrobetaine hydroxylase-like N-terminal" evidence="9">
    <location>
        <begin position="120"/>
        <end position="179"/>
    </location>
</feature>
<keyword evidence="4" id="KW-0223">Dioxygenase</keyword>